<evidence type="ECO:0000259" key="2">
    <source>
        <dbReference type="SMART" id="SM00849"/>
    </source>
</evidence>
<dbReference type="SMART" id="SM00849">
    <property type="entry name" value="Lactamase_B"/>
    <property type="match status" value="1"/>
</dbReference>
<dbReference type="EMBL" id="JBHSCR010000010">
    <property type="protein sequence ID" value="MFC4348486.1"/>
    <property type="molecule type" value="Genomic_DNA"/>
</dbReference>
<feature type="signal peptide" evidence="1">
    <location>
        <begin position="1"/>
        <end position="23"/>
    </location>
</feature>
<organism evidence="3 4">
    <name type="scientific">Kordiimonas lipolytica</name>
    <dbReference type="NCBI Taxonomy" id="1662421"/>
    <lineage>
        <taxon>Bacteria</taxon>
        <taxon>Pseudomonadati</taxon>
        <taxon>Pseudomonadota</taxon>
        <taxon>Alphaproteobacteria</taxon>
        <taxon>Kordiimonadales</taxon>
        <taxon>Kordiimonadaceae</taxon>
        <taxon>Kordiimonas</taxon>
    </lineage>
</organism>
<sequence>MKLKVSRLAISVGLMVTSLAAYADAKEEAVIDKAVAAYGGDALLQLETLRINDTYKGFREGQSRIPSEIDQVSYQTSTTIDFKNSRKSMQSVGGVYVQGLYVQHAFFNGEKGYRIQHTAQTSSEDPWTSFARADRGLSWRLDIALVKLLADARTTATYKGEDTHRGKPQHLLAFKPEGYPEFTLYVDKASGLISKMTRPGRKPDSFYSYVFSDYQKRGGFTFAADTYVMHDGKPDSLTVSRSLDFNADIDDAYTVPETYGTPAKMLDDSEMAVRRLADGVYHAGKNGGFSIFVDAGDYLIASGGYPGLEDRFNAVKAFAGTNKPLRYQIVTHHHDDHIAGLKDAARLGATFIVAEEHIDAVRAAVPTDLGTDRFLIAGDRSSYGKGLVEVVDIASWHANHNLVTYIPHAKLAFSADHFFSFAENGLPAPAEMYAEFKAALDGYGLDIKQLAAVHSGRVLSYEDLVQSSTGPFTRLECPAFWDFCS</sequence>
<accession>A0ABV8UBD9</accession>
<dbReference type="Gene3D" id="3.60.15.10">
    <property type="entry name" value="Ribonuclease Z/Hydroxyacylglutathione hydrolase-like"/>
    <property type="match status" value="1"/>
</dbReference>
<evidence type="ECO:0000256" key="1">
    <source>
        <dbReference type="SAM" id="SignalP"/>
    </source>
</evidence>
<gene>
    <name evidence="3" type="ORF">ACFO5Q_11595</name>
</gene>
<dbReference type="InterPro" id="IPR001279">
    <property type="entry name" value="Metallo-B-lactamas"/>
</dbReference>
<dbReference type="SUPFAM" id="SSF56281">
    <property type="entry name" value="Metallo-hydrolase/oxidoreductase"/>
    <property type="match status" value="1"/>
</dbReference>
<evidence type="ECO:0000313" key="4">
    <source>
        <dbReference type="Proteomes" id="UP001595776"/>
    </source>
</evidence>
<feature type="chain" id="PRO_5045613397" description="Metallo-beta-lactamase domain-containing protein" evidence="1">
    <location>
        <begin position="24"/>
        <end position="485"/>
    </location>
</feature>
<keyword evidence="4" id="KW-1185">Reference proteome</keyword>
<proteinExistence type="predicted"/>
<dbReference type="Proteomes" id="UP001595776">
    <property type="component" value="Unassembled WGS sequence"/>
</dbReference>
<comment type="caution">
    <text evidence="3">The sequence shown here is derived from an EMBL/GenBank/DDBJ whole genome shotgun (WGS) entry which is preliminary data.</text>
</comment>
<name>A0ABV8UBD9_9PROT</name>
<feature type="domain" description="Metallo-beta-lactamase" evidence="2">
    <location>
        <begin position="287"/>
        <end position="454"/>
    </location>
</feature>
<dbReference type="InterPro" id="IPR036866">
    <property type="entry name" value="RibonucZ/Hydroxyglut_hydro"/>
</dbReference>
<dbReference type="RefSeq" id="WP_068151505.1">
    <property type="nucleotide sequence ID" value="NZ_JBHSCR010000010.1"/>
</dbReference>
<keyword evidence="1" id="KW-0732">Signal</keyword>
<reference evidence="4" key="1">
    <citation type="journal article" date="2019" name="Int. J. Syst. Evol. Microbiol.">
        <title>The Global Catalogue of Microorganisms (GCM) 10K type strain sequencing project: providing services to taxonomists for standard genome sequencing and annotation.</title>
        <authorList>
            <consortium name="The Broad Institute Genomics Platform"/>
            <consortium name="The Broad Institute Genome Sequencing Center for Infectious Disease"/>
            <person name="Wu L."/>
            <person name="Ma J."/>
        </authorList>
    </citation>
    <scope>NUCLEOTIDE SEQUENCE [LARGE SCALE GENOMIC DNA]</scope>
    <source>
        <strain evidence="4">CGMCC 1.15304</strain>
    </source>
</reference>
<protein>
    <recommendedName>
        <fullName evidence="2">Metallo-beta-lactamase domain-containing protein</fullName>
    </recommendedName>
</protein>
<evidence type="ECO:0000313" key="3">
    <source>
        <dbReference type="EMBL" id="MFC4348486.1"/>
    </source>
</evidence>